<dbReference type="InterPro" id="IPR009326">
    <property type="entry name" value="DUF984"/>
</dbReference>
<dbReference type="Gene3D" id="3.10.400.10">
    <property type="entry name" value="Sulfate adenylyltransferase"/>
    <property type="match status" value="1"/>
</dbReference>
<dbReference type="Proteomes" id="UP000642876">
    <property type="component" value="Unassembled WGS sequence"/>
</dbReference>
<reference evidence="4 5" key="1">
    <citation type="submission" date="2020-08" db="EMBL/GenBank/DDBJ databases">
        <title>novel species in genus Corynebacterium.</title>
        <authorList>
            <person name="Zhang G."/>
        </authorList>
    </citation>
    <scope>NUCLEOTIDE SEQUENCE [LARGE SCALE GENOMIC DNA]</scope>
    <source>
        <strain evidence="3">Zg-917</strain>
        <strain evidence="4 5">zg-917</strain>
    </source>
</reference>
<dbReference type="EMBL" id="CP061032">
    <property type="protein sequence ID" value="QNP90432.1"/>
    <property type="molecule type" value="Genomic_DNA"/>
</dbReference>
<dbReference type="SUPFAM" id="SSF88697">
    <property type="entry name" value="PUA domain-like"/>
    <property type="match status" value="1"/>
</dbReference>
<dbReference type="InterPro" id="IPR007374">
    <property type="entry name" value="ASCH_domain"/>
</dbReference>
<dbReference type="PANTHER" id="PTHR39203">
    <property type="entry name" value="CYTOPLASMIC PROTEIN-RELATED"/>
    <property type="match status" value="1"/>
</dbReference>
<dbReference type="KEGG" id="cluj:IAU68_01145"/>
<proteinExistence type="predicted"/>
<evidence type="ECO:0000313" key="2">
    <source>
        <dbReference type="EMBL" id="MBC3179604.1"/>
    </source>
</evidence>
<evidence type="ECO:0000313" key="5">
    <source>
        <dbReference type="Proteomes" id="UP000642876"/>
    </source>
</evidence>
<dbReference type="EMBL" id="JACMYE010000008">
    <property type="protein sequence ID" value="MBC3179604.1"/>
    <property type="molecule type" value="Genomic_DNA"/>
</dbReference>
<dbReference type="AlphaFoldDB" id="A0A7H0JZG6"/>
<dbReference type="RefSeq" id="WP_171193249.1">
    <property type="nucleotide sequence ID" value="NZ_CP061032.1"/>
</dbReference>
<sequence length="136" mass="15453">MCSVVSSASKPSVARLRFGRRAFCFPSSGFSLYRPLEVVGSLEAVLDSHDNVVCVIRTTDVQVCRLVDVSDEHAIAEGEGYADAREWRIGHERYWHSPEFVEYIGELEISDDTRVVCQRFAVDERYPIKALEPWRG</sequence>
<name>A0A7H0JZG6_9CORY</name>
<evidence type="ECO:0000313" key="3">
    <source>
        <dbReference type="EMBL" id="QNP90432.1"/>
    </source>
</evidence>
<dbReference type="PANTHER" id="PTHR39203:SF1">
    <property type="entry name" value="CYTOPLASMIC PROTEIN"/>
    <property type="match status" value="1"/>
</dbReference>
<accession>A0A7H0JZG6</accession>
<dbReference type="InterPro" id="IPR015947">
    <property type="entry name" value="PUA-like_sf"/>
</dbReference>
<gene>
    <name evidence="2" type="ORF">H7348_09865</name>
    <name evidence="3" type="ORF">IAU68_01145</name>
</gene>
<dbReference type="Pfam" id="PF04266">
    <property type="entry name" value="ASCH"/>
    <property type="match status" value="1"/>
</dbReference>
<evidence type="ECO:0000313" key="4">
    <source>
        <dbReference type="Proteomes" id="UP000516235"/>
    </source>
</evidence>
<evidence type="ECO:0000259" key="1">
    <source>
        <dbReference type="Pfam" id="PF04266"/>
    </source>
</evidence>
<protein>
    <submittedName>
        <fullName evidence="3">ASCH domain-containing protein</fullName>
    </submittedName>
</protein>
<keyword evidence="5" id="KW-1185">Reference proteome</keyword>
<feature type="domain" description="ASCH" evidence="1">
    <location>
        <begin position="34"/>
        <end position="122"/>
    </location>
</feature>
<dbReference type="Proteomes" id="UP000516235">
    <property type="component" value="Chromosome"/>
</dbReference>
<organism evidence="3 4">
    <name type="scientific">Corynebacterium lujinxingii</name>
    <dbReference type="NCBI Taxonomy" id="2763010"/>
    <lineage>
        <taxon>Bacteria</taxon>
        <taxon>Bacillati</taxon>
        <taxon>Actinomycetota</taxon>
        <taxon>Actinomycetes</taxon>
        <taxon>Mycobacteriales</taxon>
        <taxon>Corynebacteriaceae</taxon>
        <taxon>Corynebacterium</taxon>
    </lineage>
</organism>